<dbReference type="InterPro" id="IPR017938">
    <property type="entry name" value="Riboflavin_synthase-like_b-brl"/>
</dbReference>
<evidence type="ECO:0000256" key="4">
    <source>
        <dbReference type="ARBA" id="ARBA00022692"/>
    </source>
</evidence>
<sequence length="466" mass="52070">MTSPTATKPPIHKASINPLQLPKSTKLAVAYLSIVIVPVVIAQLLGMQIEGIYTSILSAVNLLAMSVFFMQFPLAGRIKQLPLFANIDWGITKHKQLGQYLSIFFFLHPILILLPKAMMSFDDFSVSLISAITSPHLLTGILAWVTMAVWVLMSVFKDKLNINYETWRFLHVIGFSIIATLATLHITTVGSHGQYNQQFNVIWWLLYAVSMTLIVYNYVIKPRLIKQRPYVISHVEKMNESDWQVNIAPTTSNTLAYQPGQFVWLNTTGNPYSFEQHPFSIVTGAEQDQLGFIIRALGDYTSSLDQLTAGQTVFVDGPYGCMTLDQSQLASGITLIAGGAGIAPMLSLLRQLAAQHDPRPIRLLYANRTQARMVHVDELVELEKTMIDFKVQLICEQLNVHDDSLPIYLVPGLINQTLINTTMTTGKESQWTFYLCGPKGMIAATTTHLHTLGITQPQINFEKLAF</sequence>
<dbReference type="PANTHER" id="PTHR47354:SF8">
    <property type="entry name" value="1,2-PHENYLACETYL-COA EPOXIDASE, SUBUNIT E"/>
    <property type="match status" value="1"/>
</dbReference>
<dbReference type="GO" id="GO:0046872">
    <property type="term" value="F:metal ion binding"/>
    <property type="evidence" value="ECO:0007669"/>
    <property type="project" value="UniProtKB-KW"/>
</dbReference>
<dbReference type="RefSeq" id="WP_188924273.1">
    <property type="nucleotide sequence ID" value="NZ_BMQI01000008.1"/>
</dbReference>
<name>A0A9X1Z3M3_9GAMM</name>
<dbReference type="InterPro" id="IPR013112">
    <property type="entry name" value="FAD-bd_8"/>
</dbReference>
<evidence type="ECO:0000256" key="6">
    <source>
        <dbReference type="ARBA" id="ARBA00022723"/>
    </source>
</evidence>
<feature type="transmembrane region" description="Helical" evidence="13">
    <location>
        <begin position="137"/>
        <end position="156"/>
    </location>
</feature>
<gene>
    <name evidence="15" type="ORF">L2749_04600</name>
</gene>
<dbReference type="GO" id="GO:0051537">
    <property type="term" value="F:2 iron, 2 sulfur cluster binding"/>
    <property type="evidence" value="ECO:0007669"/>
    <property type="project" value="UniProtKB-KW"/>
</dbReference>
<dbReference type="SUPFAM" id="SSF52343">
    <property type="entry name" value="Ferredoxin reductase-like, C-terminal NADP-linked domain"/>
    <property type="match status" value="1"/>
</dbReference>
<feature type="transmembrane region" description="Helical" evidence="13">
    <location>
        <begin position="52"/>
        <end position="76"/>
    </location>
</feature>
<keyword evidence="11" id="KW-0411">Iron-sulfur</keyword>
<evidence type="ECO:0000256" key="2">
    <source>
        <dbReference type="ARBA" id="ARBA00004141"/>
    </source>
</evidence>
<keyword evidence="10" id="KW-0408">Iron</keyword>
<evidence type="ECO:0000259" key="14">
    <source>
        <dbReference type="PROSITE" id="PS51384"/>
    </source>
</evidence>
<dbReference type="PROSITE" id="PS51384">
    <property type="entry name" value="FAD_FR"/>
    <property type="match status" value="1"/>
</dbReference>
<evidence type="ECO:0000256" key="9">
    <source>
        <dbReference type="ARBA" id="ARBA00023002"/>
    </source>
</evidence>
<dbReference type="AlphaFoldDB" id="A0A9X1Z3M3"/>
<dbReference type="InterPro" id="IPR001433">
    <property type="entry name" value="OxRdtase_FAD/NAD-bd"/>
</dbReference>
<dbReference type="InterPro" id="IPR050415">
    <property type="entry name" value="MRET"/>
</dbReference>
<keyword evidence="5" id="KW-0001">2Fe-2S</keyword>
<keyword evidence="12 13" id="KW-0472">Membrane</keyword>
<dbReference type="PRINTS" id="PR00410">
    <property type="entry name" value="PHEHYDRXLASE"/>
</dbReference>
<feature type="transmembrane region" description="Helical" evidence="13">
    <location>
        <begin position="27"/>
        <end position="46"/>
    </location>
</feature>
<proteinExistence type="predicted"/>
<evidence type="ECO:0000256" key="5">
    <source>
        <dbReference type="ARBA" id="ARBA00022714"/>
    </source>
</evidence>
<dbReference type="GO" id="GO:0016020">
    <property type="term" value="C:membrane"/>
    <property type="evidence" value="ECO:0007669"/>
    <property type="project" value="UniProtKB-SubCell"/>
</dbReference>
<dbReference type="SUPFAM" id="SSF63380">
    <property type="entry name" value="Riboflavin synthase domain-like"/>
    <property type="match status" value="1"/>
</dbReference>
<comment type="subcellular location">
    <subcellularLocation>
        <location evidence="2">Membrane</location>
        <topology evidence="2">Multi-pass membrane protein</topology>
    </subcellularLocation>
</comment>
<evidence type="ECO:0000256" key="7">
    <source>
        <dbReference type="ARBA" id="ARBA00022827"/>
    </source>
</evidence>
<keyword evidence="9" id="KW-0560">Oxidoreductase</keyword>
<keyword evidence="16" id="KW-1185">Reference proteome</keyword>
<evidence type="ECO:0000256" key="11">
    <source>
        <dbReference type="ARBA" id="ARBA00023014"/>
    </source>
</evidence>
<evidence type="ECO:0000256" key="3">
    <source>
        <dbReference type="ARBA" id="ARBA00022630"/>
    </source>
</evidence>
<evidence type="ECO:0000256" key="13">
    <source>
        <dbReference type="SAM" id="Phobius"/>
    </source>
</evidence>
<dbReference type="EMBL" id="JAKILJ010000007">
    <property type="protein sequence ID" value="MCL1104538.1"/>
    <property type="molecule type" value="Genomic_DNA"/>
</dbReference>
<keyword evidence="4 13" id="KW-0812">Transmembrane</keyword>
<keyword evidence="3" id="KW-0285">Flavoprotein</keyword>
<dbReference type="GO" id="GO:0016491">
    <property type="term" value="F:oxidoreductase activity"/>
    <property type="evidence" value="ECO:0007669"/>
    <property type="project" value="UniProtKB-KW"/>
</dbReference>
<dbReference type="PANTHER" id="PTHR47354">
    <property type="entry name" value="NADH OXIDOREDUCTASE HCR"/>
    <property type="match status" value="1"/>
</dbReference>
<dbReference type="InterPro" id="IPR013130">
    <property type="entry name" value="Fe3_Rdtase_TM_dom"/>
</dbReference>
<keyword evidence="7" id="KW-0274">FAD</keyword>
<evidence type="ECO:0000256" key="8">
    <source>
        <dbReference type="ARBA" id="ARBA00022989"/>
    </source>
</evidence>
<dbReference type="InterPro" id="IPR039261">
    <property type="entry name" value="FNR_nucleotide-bd"/>
</dbReference>
<evidence type="ECO:0000313" key="16">
    <source>
        <dbReference type="Proteomes" id="UP001139408"/>
    </source>
</evidence>
<keyword evidence="8 13" id="KW-1133">Transmembrane helix</keyword>
<dbReference type="Gene3D" id="3.40.50.80">
    <property type="entry name" value="Nucleotide-binding domain of ferredoxin-NADP reductase (FNR) module"/>
    <property type="match status" value="1"/>
</dbReference>
<keyword evidence="6" id="KW-0479">Metal-binding</keyword>
<dbReference type="Pfam" id="PF08022">
    <property type="entry name" value="FAD_binding_8"/>
    <property type="match status" value="1"/>
</dbReference>
<dbReference type="Proteomes" id="UP001139408">
    <property type="component" value="Unassembled WGS sequence"/>
</dbReference>
<feature type="transmembrane region" description="Helical" evidence="13">
    <location>
        <begin position="97"/>
        <end position="117"/>
    </location>
</feature>
<evidence type="ECO:0000313" key="15">
    <source>
        <dbReference type="EMBL" id="MCL1104538.1"/>
    </source>
</evidence>
<dbReference type="Gene3D" id="2.40.30.10">
    <property type="entry name" value="Translation factors"/>
    <property type="match status" value="1"/>
</dbReference>
<dbReference type="Pfam" id="PF00175">
    <property type="entry name" value="NAD_binding_1"/>
    <property type="match status" value="1"/>
</dbReference>
<organism evidence="15 16">
    <name type="scientific">Shewanella algicola</name>
    <dbReference type="NCBI Taxonomy" id="640633"/>
    <lineage>
        <taxon>Bacteria</taxon>
        <taxon>Pseudomonadati</taxon>
        <taxon>Pseudomonadota</taxon>
        <taxon>Gammaproteobacteria</taxon>
        <taxon>Alteromonadales</taxon>
        <taxon>Shewanellaceae</taxon>
        <taxon>Shewanella</taxon>
    </lineage>
</organism>
<evidence type="ECO:0000256" key="10">
    <source>
        <dbReference type="ARBA" id="ARBA00023004"/>
    </source>
</evidence>
<feature type="domain" description="FAD-binding FR-type" evidence="14">
    <location>
        <begin position="225"/>
        <end position="325"/>
    </location>
</feature>
<reference evidence="15" key="1">
    <citation type="submission" date="2022-01" db="EMBL/GenBank/DDBJ databases">
        <title>Whole genome-based taxonomy of the Shewanellaceae.</title>
        <authorList>
            <person name="Martin-Rodriguez A.J."/>
        </authorList>
    </citation>
    <scope>NUCLEOTIDE SEQUENCE</scope>
    <source>
        <strain evidence="15">DSM 23803</strain>
    </source>
</reference>
<accession>A0A9X1Z3M3</accession>
<evidence type="ECO:0000256" key="1">
    <source>
        <dbReference type="ARBA" id="ARBA00001974"/>
    </source>
</evidence>
<dbReference type="Pfam" id="PF01794">
    <property type="entry name" value="Ferric_reduct"/>
    <property type="match status" value="1"/>
</dbReference>
<comment type="caution">
    <text evidence="15">The sequence shown here is derived from an EMBL/GenBank/DDBJ whole genome shotgun (WGS) entry which is preliminary data.</text>
</comment>
<dbReference type="InterPro" id="IPR017927">
    <property type="entry name" value="FAD-bd_FR_type"/>
</dbReference>
<dbReference type="GO" id="GO:0050660">
    <property type="term" value="F:flavin adenine dinucleotide binding"/>
    <property type="evidence" value="ECO:0007669"/>
    <property type="project" value="TreeGrafter"/>
</dbReference>
<comment type="cofactor">
    <cofactor evidence="1">
        <name>FAD</name>
        <dbReference type="ChEBI" id="CHEBI:57692"/>
    </cofactor>
</comment>
<feature type="transmembrane region" description="Helical" evidence="13">
    <location>
        <begin position="201"/>
        <end position="220"/>
    </location>
</feature>
<protein>
    <submittedName>
        <fullName evidence="15">Ferric reductase-like transmembrane domain-containing protein</fullName>
    </submittedName>
</protein>
<feature type="transmembrane region" description="Helical" evidence="13">
    <location>
        <begin position="168"/>
        <end position="189"/>
    </location>
</feature>
<evidence type="ECO:0000256" key="12">
    <source>
        <dbReference type="ARBA" id="ARBA00023136"/>
    </source>
</evidence>